<keyword evidence="3" id="KW-1185">Reference proteome</keyword>
<name>A0ABX2FYN2_9BURK</name>
<feature type="compositionally biased region" description="Acidic residues" evidence="1">
    <location>
        <begin position="157"/>
        <end position="168"/>
    </location>
</feature>
<sequence length="168" mass="18632">MRGTRGWLAGWLLIGIALPAAAQFERAPEPRPMAAPLATMATEEPAYRIDAARHIYLRYADRIHDGLLPPLLHAIAGVRTTIDAAGQVRRIEITREPAVAREVLPWIERMIRAAAPYPRPPAGLDEVVWNELWLIDRGGSFQLHTLSEGQQQVPAGDDTDEDDEDGDE</sequence>
<reference evidence="2 3" key="1">
    <citation type="submission" date="2020-05" db="EMBL/GenBank/DDBJ databases">
        <title>Genomic Encyclopedia of Type Strains, Phase IV (KMG-V): Genome sequencing to study the core and pangenomes of soil and plant-associated prokaryotes.</title>
        <authorList>
            <person name="Whitman W."/>
        </authorList>
    </citation>
    <scope>NUCLEOTIDE SEQUENCE [LARGE SCALE GENOMIC DNA]</scope>
    <source>
        <strain evidence="2 3">C29</strain>
    </source>
</reference>
<protein>
    <submittedName>
        <fullName evidence="2">Uncharacterized protein</fullName>
    </submittedName>
</protein>
<evidence type="ECO:0000313" key="2">
    <source>
        <dbReference type="EMBL" id="NRT54651.1"/>
    </source>
</evidence>
<dbReference type="EMBL" id="JABSNM010000001">
    <property type="protein sequence ID" value="NRT54651.1"/>
    <property type="molecule type" value="Genomic_DNA"/>
</dbReference>
<organism evidence="2 3">
    <name type="scientific">Sphaerotilus uruguayifluvii</name>
    <dbReference type="NCBI Taxonomy" id="2735897"/>
    <lineage>
        <taxon>Bacteria</taxon>
        <taxon>Pseudomonadati</taxon>
        <taxon>Pseudomonadota</taxon>
        <taxon>Betaproteobacteria</taxon>
        <taxon>Burkholderiales</taxon>
        <taxon>Sphaerotilaceae</taxon>
        <taxon>Sphaerotilus</taxon>
    </lineage>
</organism>
<dbReference type="Proteomes" id="UP001516061">
    <property type="component" value="Unassembled WGS sequence"/>
</dbReference>
<proteinExistence type="predicted"/>
<evidence type="ECO:0000256" key="1">
    <source>
        <dbReference type="SAM" id="MobiDB-lite"/>
    </source>
</evidence>
<feature type="region of interest" description="Disordered" evidence="1">
    <location>
        <begin position="146"/>
        <end position="168"/>
    </location>
</feature>
<accession>A0ABX2FYN2</accession>
<evidence type="ECO:0000313" key="3">
    <source>
        <dbReference type="Proteomes" id="UP001516061"/>
    </source>
</evidence>
<gene>
    <name evidence="2" type="ORF">HNQ01_000358</name>
</gene>
<comment type="caution">
    <text evidence="2">The sequence shown here is derived from an EMBL/GenBank/DDBJ whole genome shotgun (WGS) entry which is preliminary data.</text>
</comment>